<keyword evidence="2" id="KW-1185">Reference proteome</keyword>
<sequence length="161" mass="18712">MRLQQIEQLLNSEIFTSEFKPADERIPLDQLFVHLNGDQSEYLLELVYVPGLENQLENVKLLQFYVHIPGEVELSATEDIKKLVLHLNVNTPLMGWGFQEELELLYFRHILVISDSSGEGNQAVIVQTVWLIFYLLESFYSTIKSIAMGEKHFEEVRDEAR</sequence>
<protein>
    <submittedName>
        <fullName evidence="1">Uncharacterized protein</fullName>
    </submittedName>
</protein>
<evidence type="ECO:0000313" key="2">
    <source>
        <dbReference type="Proteomes" id="UP001159371"/>
    </source>
</evidence>
<gene>
    <name evidence="1" type="ORF">NWP19_04785</name>
</gene>
<accession>A0ABT6K174</accession>
<dbReference type="Proteomes" id="UP001159371">
    <property type="component" value="Unassembled WGS sequence"/>
</dbReference>
<proteinExistence type="predicted"/>
<evidence type="ECO:0000313" key="1">
    <source>
        <dbReference type="EMBL" id="MDH6056116.1"/>
    </source>
</evidence>
<reference evidence="1 2" key="1">
    <citation type="journal article" date="2023" name="J. Phycol.">
        <title>Chrysosporum ovalisporum is synonymous with the true-branching cyanobacterium Umezakia natans (Nostocales/Aphanizomenonaceae).</title>
        <authorList>
            <person name="McGregor G.B."/>
            <person name="Sendall B.C."/>
            <person name="Niiyama Y."/>
            <person name="Tuji A."/>
            <person name="Willis A."/>
        </authorList>
    </citation>
    <scope>NUCLEOTIDE SEQUENCE [LARGE SCALE GENOMIC DNA]</scope>
    <source>
        <strain evidence="1 2">FSS-43</strain>
    </source>
</reference>
<organism evidence="1 2">
    <name type="scientific">Umezakia ovalisporum FSS-43</name>
    <dbReference type="NCBI Taxonomy" id="2740520"/>
    <lineage>
        <taxon>Bacteria</taxon>
        <taxon>Bacillati</taxon>
        <taxon>Cyanobacteriota</taxon>
        <taxon>Cyanophyceae</taxon>
        <taxon>Nostocales</taxon>
        <taxon>Nodulariaceae</taxon>
        <taxon>Umezakia</taxon>
    </lineage>
</organism>
<comment type="caution">
    <text evidence="1">The sequence shown here is derived from an EMBL/GenBank/DDBJ whole genome shotgun (WGS) entry which is preliminary data.</text>
</comment>
<dbReference type="EMBL" id="JANQDO010000032">
    <property type="protein sequence ID" value="MDH6056116.1"/>
    <property type="molecule type" value="Genomic_DNA"/>
</dbReference>
<name>A0ABT6K174_9CYAN</name>
<dbReference type="RefSeq" id="WP_280656551.1">
    <property type="nucleotide sequence ID" value="NZ_JANQDO010000032.1"/>
</dbReference>